<organism evidence="3 4">
    <name type="scientific">Borborobacter arsenicus</name>
    <dbReference type="NCBI Taxonomy" id="1851146"/>
    <lineage>
        <taxon>Bacteria</taxon>
        <taxon>Pseudomonadati</taxon>
        <taxon>Pseudomonadota</taxon>
        <taxon>Alphaproteobacteria</taxon>
        <taxon>Hyphomicrobiales</taxon>
        <taxon>Phyllobacteriaceae</taxon>
        <taxon>Borborobacter</taxon>
    </lineage>
</organism>
<dbReference type="InterPro" id="IPR002347">
    <property type="entry name" value="SDR_fam"/>
</dbReference>
<dbReference type="PANTHER" id="PTHR43639:SF1">
    <property type="entry name" value="SHORT-CHAIN DEHYDROGENASE_REDUCTASE FAMILY PROTEIN"/>
    <property type="match status" value="1"/>
</dbReference>
<dbReference type="NCBIfam" id="NF005559">
    <property type="entry name" value="PRK07231.1"/>
    <property type="match status" value="1"/>
</dbReference>
<evidence type="ECO:0000256" key="1">
    <source>
        <dbReference type="ARBA" id="ARBA00006484"/>
    </source>
</evidence>
<gene>
    <name evidence="3" type="ORF">EET67_16880</name>
</gene>
<proteinExistence type="inferred from homology"/>
<dbReference type="Proteomes" id="UP000281647">
    <property type="component" value="Unassembled WGS sequence"/>
</dbReference>
<dbReference type="InterPro" id="IPR036291">
    <property type="entry name" value="NAD(P)-bd_dom_sf"/>
</dbReference>
<dbReference type="EMBL" id="RKST01000017">
    <property type="protein sequence ID" value="RUM96658.1"/>
    <property type="molecule type" value="Genomic_DNA"/>
</dbReference>
<comment type="similarity">
    <text evidence="1">Belongs to the short-chain dehydrogenases/reductases (SDR) family.</text>
</comment>
<dbReference type="GO" id="GO:0016491">
    <property type="term" value="F:oxidoreductase activity"/>
    <property type="evidence" value="ECO:0007669"/>
    <property type="project" value="UniProtKB-KW"/>
</dbReference>
<evidence type="ECO:0000256" key="2">
    <source>
        <dbReference type="ARBA" id="ARBA00023002"/>
    </source>
</evidence>
<comment type="caution">
    <text evidence="3">The sequence shown here is derived from an EMBL/GenBank/DDBJ whole genome shotgun (WGS) entry which is preliminary data.</text>
</comment>
<dbReference type="SUPFAM" id="SSF51735">
    <property type="entry name" value="NAD(P)-binding Rossmann-fold domains"/>
    <property type="match status" value="1"/>
</dbReference>
<dbReference type="FunFam" id="3.40.50.720:FF:000084">
    <property type="entry name" value="Short-chain dehydrogenase reductase"/>
    <property type="match status" value="1"/>
</dbReference>
<sequence length="248" mass="25980">MARSIIVTGAASGFGEAIARNFAAAGDAVMLADTNEAGGQRVAHEIGAAGGMARFQHTDVADTRSIQQLIEATLEWRDGIDVLVNNAGITHPPLPAEAIEEEEFDRIFAVNFKSVYLLTTRAIPSLRARRGCIVNIASITAEHPRWGQSVYAATKGAMISFTRALAIELAPDGVRVNAVAPVASLTGMTKDTLGSADPQARRRQIEATIPLGRLGEASDIAGVVTFLASPAAAFLTGMCVPIDGGRSI</sequence>
<protein>
    <submittedName>
        <fullName evidence="3">SDR family oxidoreductase</fullName>
    </submittedName>
</protein>
<evidence type="ECO:0000313" key="3">
    <source>
        <dbReference type="EMBL" id="RUM96658.1"/>
    </source>
</evidence>
<reference evidence="3 4" key="1">
    <citation type="submission" date="2018-11" db="EMBL/GenBank/DDBJ databases">
        <title>Pseudaminobacter arsenicus sp. nov., an arsenic-resistant bacterium isolated from arsenic-rich aquifers.</title>
        <authorList>
            <person name="Mu Y."/>
        </authorList>
    </citation>
    <scope>NUCLEOTIDE SEQUENCE [LARGE SCALE GENOMIC DNA]</scope>
    <source>
        <strain evidence="3 4">CB3</strain>
    </source>
</reference>
<dbReference type="PRINTS" id="PR00080">
    <property type="entry name" value="SDRFAMILY"/>
</dbReference>
<dbReference type="Pfam" id="PF13561">
    <property type="entry name" value="adh_short_C2"/>
    <property type="match status" value="1"/>
</dbReference>
<dbReference type="OrthoDB" id="9780084at2"/>
<evidence type="ECO:0000313" key="4">
    <source>
        <dbReference type="Proteomes" id="UP000281647"/>
    </source>
</evidence>
<keyword evidence="4" id="KW-1185">Reference proteome</keyword>
<dbReference type="PANTHER" id="PTHR43639">
    <property type="entry name" value="OXIDOREDUCTASE, SHORT-CHAIN DEHYDROGENASE/REDUCTASE FAMILY (AFU_ORTHOLOGUE AFUA_5G02870)"/>
    <property type="match status" value="1"/>
</dbReference>
<name>A0A432V3H4_9HYPH</name>
<dbReference type="PROSITE" id="PS00061">
    <property type="entry name" value="ADH_SHORT"/>
    <property type="match status" value="1"/>
</dbReference>
<dbReference type="RefSeq" id="WP_128627712.1">
    <property type="nucleotide sequence ID" value="NZ_RKST01000017.1"/>
</dbReference>
<dbReference type="Gene3D" id="3.40.50.720">
    <property type="entry name" value="NAD(P)-binding Rossmann-like Domain"/>
    <property type="match status" value="1"/>
</dbReference>
<dbReference type="AlphaFoldDB" id="A0A432V3H4"/>
<keyword evidence="2" id="KW-0560">Oxidoreductase</keyword>
<dbReference type="PRINTS" id="PR00081">
    <property type="entry name" value="GDHRDH"/>
</dbReference>
<accession>A0A432V3H4</accession>
<dbReference type="InterPro" id="IPR020904">
    <property type="entry name" value="Sc_DH/Rdtase_CS"/>
</dbReference>